<dbReference type="PANTHER" id="PTHR33064:SF37">
    <property type="entry name" value="RIBONUCLEASE H"/>
    <property type="match status" value="1"/>
</dbReference>
<dbReference type="PROSITE" id="PS50878">
    <property type="entry name" value="RT_POL"/>
    <property type="match status" value="1"/>
</dbReference>
<organism evidence="6 7">
    <name type="scientific">Mus spicilegus</name>
    <name type="common">Mound-building mouse</name>
    <dbReference type="NCBI Taxonomy" id="10103"/>
    <lineage>
        <taxon>Eukaryota</taxon>
        <taxon>Metazoa</taxon>
        <taxon>Chordata</taxon>
        <taxon>Craniata</taxon>
        <taxon>Vertebrata</taxon>
        <taxon>Euteleostomi</taxon>
        <taxon>Mammalia</taxon>
        <taxon>Eutheria</taxon>
        <taxon>Euarchontoglires</taxon>
        <taxon>Glires</taxon>
        <taxon>Rodentia</taxon>
        <taxon>Myomorpha</taxon>
        <taxon>Muroidea</taxon>
        <taxon>Muridae</taxon>
        <taxon>Murinae</taxon>
        <taxon>Mus</taxon>
        <taxon>Mus</taxon>
    </lineage>
</organism>
<proteinExistence type="inferred from homology"/>
<dbReference type="GeneTree" id="ENSGT00940000165350"/>
<dbReference type="PROSITE" id="PS50879">
    <property type="entry name" value="RNASE_H_1"/>
    <property type="match status" value="1"/>
</dbReference>
<dbReference type="SUPFAM" id="SSF56672">
    <property type="entry name" value="DNA/RNA polymerases"/>
    <property type="match status" value="1"/>
</dbReference>
<evidence type="ECO:0000313" key="7">
    <source>
        <dbReference type="Proteomes" id="UP000694415"/>
    </source>
</evidence>
<evidence type="ECO:0000256" key="2">
    <source>
        <dbReference type="ARBA" id="ARBA00022801"/>
    </source>
</evidence>
<dbReference type="Ensembl" id="ENSMSIT00000036887.1">
    <property type="protein sequence ID" value="ENSMSIP00000029263.1"/>
    <property type="gene ID" value="ENSMSIG00000024574.1"/>
</dbReference>
<evidence type="ECO:0000259" key="3">
    <source>
        <dbReference type="PROSITE" id="PS50878"/>
    </source>
</evidence>
<dbReference type="InterPro" id="IPR043502">
    <property type="entry name" value="DNA/RNA_pol_sf"/>
</dbReference>
<dbReference type="GO" id="GO:0003676">
    <property type="term" value="F:nucleic acid binding"/>
    <property type="evidence" value="ECO:0007669"/>
    <property type="project" value="InterPro"/>
</dbReference>
<dbReference type="SUPFAM" id="SSF53098">
    <property type="entry name" value="Ribonuclease H-like"/>
    <property type="match status" value="2"/>
</dbReference>
<dbReference type="InterPro" id="IPR033704">
    <property type="entry name" value="dUTPase_trimeric"/>
</dbReference>
<dbReference type="InterPro" id="IPR001584">
    <property type="entry name" value="Integrase_cat-core"/>
</dbReference>
<dbReference type="PANTHER" id="PTHR33064">
    <property type="entry name" value="POL PROTEIN"/>
    <property type="match status" value="1"/>
</dbReference>
<dbReference type="CDD" id="cd07557">
    <property type="entry name" value="trimeric_dUTPase"/>
    <property type="match status" value="1"/>
</dbReference>
<dbReference type="InterPro" id="IPR036157">
    <property type="entry name" value="dUTPase-like_sf"/>
</dbReference>
<dbReference type="Gene3D" id="3.30.420.10">
    <property type="entry name" value="Ribonuclease H-like superfamily/Ribonuclease H"/>
    <property type="match status" value="2"/>
</dbReference>
<dbReference type="Pfam" id="PF17919">
    <property type="entry name" value="RT_RNaseH_2"/>
    <property type="match status" value="1"/>
</dbReference>
<accession>A0A8C6I2A9</accession>
<feature type="domain" description="Reverse transcriptase" evidence="3">
    <location>
        <begin position="41"/>
        <end position="225"/>
    </location>
</feature>
<dbReference type="Pfam" id="PF00665">
    <property type="entry name" value="rve"/>
    <property type="match status" value="1"/>
</dbReference>
<feature type="domain" description="Integrase catalytic" evidence="5">
    <location>
        <begin position="689"/>
        <end position="865"/>
    </location>
</feature>
<dbReference type="InterPro" id="IPR036397">
    <property type="entry name" value="RNaseH_sf"/>
</dbReference>
<dbReference type="Gene3D" id="3.10.10.10">
    <property type="entry name" value="HIV Type 1 Reverse Transcriptase, subunit A, domain 1"/>
    <property type="match status" value="1"/>
</dbReference>
<dbReference type="CDD" id="cd03715">
    <property type="entry name" value="RT_ZFREV_like"/>
    <property type="match status" value="1"/>
</dbReference>
<dbReference type="InterPro" id="IPR000477">
    <property type="entry name" value="RT_dom"/>
</dbReference>
<dbReference type="SUPFAM" id="SSF51283">
    <property type="entry name" value="dUTPase-like"/>
    <property type="match status" value="1"/>
</dbReference>
<reference evidence="6" key="2">
    <citation type="submission" date="2025-09" db="UniProtKB">
        <authorList>
            <consortium name="Ensembl"/>
        </authorList>
    </citation>
    <scope>IDENTIFICATION</scope>
</reference>
<evidence type="ECO:0000259" key="5">
    <source>
        <dbReference type="PROSITE" id="PS50994"/>
    </source>
</evidence>
<dbReference type="Proteomes" id="UP000694415">
    <property type="component" value="Unplaced"/>
</dbReference>
<dbReference type="Pfam" id="PF00078">
    <property type="entry name" value="RVT_1"/>
    <property type="match status" value="1"/>
</dbReference>
<keyword evidence="2" id="KW-0378">Hydrolase</keyword>
<dbReference type="InterPro" id="IPR041577">
    <property type="entry name" value="RT_RNaseH_2"/>
</dbReference>
<dbReference type="Pfam" id="PF00075">
    <property type="entry name" value="RNase_H"/>
    <property type="match status" value="1"/>
</dbReference>
<dbReference type="Gene3D" id="2.70.40.10">
    <property type="match status" value="1"/>
</dbReference>
<evidence type="ECO:0000256" key="1">
    <source>
        <dbReference type="ARBA" id="ARBA00010879"/>
    </source>
</evidence>
<keyword evidence="7" id="KW-1185">Reference proteome</keyword>
<evidence type="ECO:0000313" key="6">
    <source>
        <dbReference type="Ensembl" id="ENSMSIP00000029263.1"/>
    </source>
</evidence>
<dbReference type="Pfam" id="PF00692">
    <property type="entry name" value="dUTPase"/>
    <property type="match status" value="1"/>
</dbReference>
<dbReference type="InterPro" id="IPR043128">
    <property type="entry name" value="Rev_trsase/Diguanyl_cyclase"/>
</dbReference>
<dbReference type="InterPro" id="IPR012337">
    <property type="entry name" value="RNaseH-like_sf"/>
</dbReference>
<comment type="similarity">
    <text evidence="1">Belongs to the beta type-B retroviral polymerase family. HERV class-II K(HML-2) pol subfamily.</text>
</comment>
<reference evidence="6" key="1">
    <citation type="submission" date="2025-08" db="UniProtKB">
        <authorList>
            <consortium name="Ensembl"/>
        </authorList>
    </citation>
    <scope>IDENTIFICATION</scope>
</reference>
<dbReference type="GO" id="GO:0004523">
    <property type="term" value="F:RNA-DNA hybrid ribonuclease activity"/>
    <property type="evidence" value="ECO:0007669"/>
    <property type="project" value="InterPro"/>
</dbReference>
<feature type="domain" description="RNase H type-1" evidence="4">
    <location>
        <begin position="474"/>
        <end position="621"/>
    </location>
</feature>
<dbReference type="PROSITE" id="PS50994">
    <property type="entry name" value="INTEGRASE"/>
    <property type="match status" value="1"/>
</dbReference>
<name>A0A8C6I2A9_MUSSI</name>
<dbReference type="InterPro" id="IPR002156">
    <property type="entry name" value="RNaseH_domain"/>
</dbReference>
<dbReference type="AlphaFoldDB" id="A0A8C6I2A9"/>
<dbReference type="InterPro" id="IPR051320">
    <property type="entry name" value="Viral_Replic_Matur_Polypro"/>
</dbReference>
<evidence type="ECO:0000259" key="4">
    <source>
        <dbReference type="PROSITE" id="PS50879"/>
    </source>
</evidence>
<dbReference type="GO" id="GO:0015074">
    <property type="term" value="P:DNA integration"/>
    <property type="evidence" value="ECO:0007669"/>
    <property type="project" value="InterPro"/>
</dbReference>
<dbReference type="InterPro" id="IPR029054">
    <property type="entry name" value="dUTPase-like"/>
</dbReference>
<sequence length="1044" mass="116081">MVGKAKWKPLELPLPKKIVNQKQYRIPGGIAEITATIKDLKDAGVVVPTTSPFNSPIWPVQKTDGSWRMTVDYRKLNHVVTPIAAAVPDVVSLLEQINTSPGTWYAAIDLANAFFSVPVHKDHQKQFAFSWQGQQYTFTVLPQGYINSPALCHNLIRRDLDRLDLPQNITLVHYIDDIMLIGPSEQEVATTLDSLVTHMRIRGWEINPTKIQGPSTSVKFLGVQWCGACRDIPSKVKDKLLHLAPPTTKKEAQRLVGLFGFWRQHIPHLGVLLRPIYQVTRKAASFVWGLEQEKALQQVQAAVQAALPLGPYDPADPMVLEVSVADRDAVWSLWQAPVGESQKRPLGFWSKALPSSADNYSPFEKQLLACYWALVETERLTIGHQVTMRPELPIMSWVLSDPPSHKVGRAQQQSIIKWKWYIRDRARAGPEGTSKLHEEVAQMPMVSTPVTMPSAAKHAPIASWGVPYDQLTEEEKTRAWFTDGSARYAGTTQKWTAAALQPLSGTTLKDTGEGKSSQWAELRAVHMVLQFVCKKKWPDVRLFTDSWAVANGLAGWSGTWKDHNWKIGEKDIWGRSMWIDLSKWAKDVKIFVSHVNAHQKVTSAEEEFNNQVDKMTRSVDSQPLSPAIPVIAQWAHEQSGHGGRDGGYAWAQQHGLPLTKADLATAAADCQICQQQKPTLSPRYGTIPRGDQPATWWQVDYIGPLPSWKGQRFVLTGVDTYSGYGFAFPARNASAKTTINGLTECLIYRHGIPHSIASDQGTHFTAREVRQWAHDHGIHWSYHVPHHPEAAGLIERWNGLLKMQLQRQLGGNSLEGWGRVLQKAVYALNQRSIYGTVSPISRIHGSRNQGVENGIVPLTITPSDPLGKFLLPVPITLGSAGLEVLAPERGVLLPGATTNIPLNWKLRLPPGHFGLLMPSNQQAKKGITVLGGVIDPDYHGEIGLPLHNGGKQDYVWSVGDPLGRLLVLPCPVIKVNGKLQQPNPSRMTKDADPSGMKVWVNPPGKEPRPAEVLAEGEGNTEWVVEEGSYKYQLRPRNQLQKRGL</sequence>
<protein>
    <submittedName>
        <fullName evidence="6">Uncharacterized protein</fullName>
    </submittedName>
</protein>
<dbReference type="Gene3D" id="3.30.70.270">
    <property type="match status" value="2"/>
</dbReference>